<organism evidence="8 9">
    <name type="scientific">Neocallimastix californiae</name>
    <dbReference type="NCBI Taxonomy" id="1754190"/>
    <lineage>
        <taxon>Eukaryota</taxon>
        <taxon>Fungi</taxon>
        <taxon>Fungi incertae sedis</taxon>
        <taxon>Chytridiomycota</taxon>
        <taxon>Chytridiomycota incertae sedis</taxon>
        <taxon>Neocallimastigomycetes</taxon>
        <taxon>Neocallimastigales</taxon>
        <taxon>Neocallimastigaceae</taxon>
        <taxon>Neocallimastix</taxon>
    </lineage>
</organism>
<gene>
    <name evidence="8" type="ORF">LY90DRAFT_423097</name>
</gene>
<feature type="transmembrane region" description="Helical" evidence="7">
    <location>
        <begin position="736"/>
        <end position="764"/>
    </location>
</feature>
<dbReference type="AlphaFoldDB" id="A0A1Y2BE36"/>
<sequence>MYEDDIPKQWKSVYEDYQNTKTAFKLHHWSEFTKCMTCWIPNCLLKKFGIEENSMILAWREKFTLCLIIGFISLMLFFINIGLFSFLCQKVENWNPQKIYSLHGFNSTNPWIYIRGQIYDLKYIYDYKTSNVRSSYIPNDPIQRNKYQSIIKDFLGKDLSYIIPPNISNPSRASKCRKWPTLTNHGMWCDTKNEKRNHIVILRNKIYNMTSYFEQNERYLGEYESDYLLNQKGYDIAYFVHNKVKKSDDFESCMDSQFMIGKLEGQTEGCLISYIIMILVSIILVGTVAIKLLVALYYYWFMSKNMSSIRNHHELPENYVITLITCYSEQEEEIRTTLNSLTLAAYNDENKLLFIVVDGVITGSGNSQTTSDIILNMLEIEHWSARPMSYCYESVGENDKRTNMACVYAGYYRFNCRRVPVILVVKCGKESESNDEKPGNRGKRDSQLILMKFLSAVVMNKKMTALEYDLFKKIYQLTRIYPDQYDYVLMVDADTEVHCDALVKMVQAMNNDPKIMGLCGETKISNKFESWVTMIQIFEYFITHHLGKAFESVFGGVTCLPGCFSMYRVRSEKDENYFIPLLTSPAIVNEYSSNDVNSLHRKNLFLLGEDRYLTTLMLKNFPRRKTVWVSSAVCRTQVPSKFSVLLSQRRRWINSTIHNLLELVMVPQLCGIFCCSMQFVILLELISTTVLPVFFVLLIYLFIIGFRSGYIYLTLGVILLFMLFQVILILCTSQNLAYLFWMVIYILAYPIWNFLLPIYAFWHFDNFSWGATRKIKYSSEDYYYSKGYKKLSRYYLVKKYWYQWEYEKRYHDRERMEHKIRKMRRRLNRY</sequence>
<feature type="transmembrane region" description="Helical" evidence="7">
    <location>
        <begin position="710"/>
        <end position="730"/>
    </location>
</feature>
<dbReference type="GO" id="GO:0030428">
    <property type="term" value="C:cell septum"/>
    <property type="evidence" value="ECO:0007669"/>
    <property type="project" value="TreeGrafter"/>
</dbReference>
<dbReference type="Gene3D" id="3.90.550.10">
    <property type="entry name" value="Spore Coat Polysaccharide Biosynthesis Protein SpsA, Chain A"/>
    <property type="match status" value="1"/>
</dbReference>
<evidence type="ECO:0000256" key="7">
    <source>
        <dbReference type="SAM" id="Phobius"/>
    </source>
</evidence>
<evidence type="ECO:0000313" key="9">
    <source>
        <dbReference type="Proteomes" id="UP000193920"/>
    </source>
</evidence>
<keyword evidence="5 7" id="KW-1133">Transmembrane helix</keyword>
<dbReference type="OrthoDB" id="370884at2759"/>
<dbReference type="GO" id="GO:0006031">
    <property type="term" value="P:chitin biosynthetic process"/>
    <property type="evidence" value="ECO:0007669"/>
    <property type="project" value="TreeGrafter"/>
</dbReference>
<comment type="caution">
    <text evidence="8">The sequence shown here is derived from an EMBL/GenBank/DDBJ whole genome shotgun (WGS) entry which is preliminary data.</text>
</comment>
<dbReference type="EC" id="2.4.1.16" evidence="2"/>
<keyword evidence="3" id="KW-0328">Glycosyltransferase</keyword>
<name>A0A1Y2BE36_9FUNG</name>
<keyword evidence="4 7" id="KW-0812">Transmembrane</keyword>
<dbReference type="PANTHER" id="PTHR22914">
    <property type="entry name" value="CHITIN SYNTHASE"/>
    <property type="match status" value="1"/>
</dbReference>
<evidence type="ECO:0000256" key="2">
    <source>
        <dbReference type="ARBA" id="ARBA00012543"/>
    </source>
</evidence>
<evidence type="ECO:0000256" key="6">
    <source>
        <dbReference type="ARBA" id="ARBA00023136"/>
    </source>
</evidence>
<keyword evidence="6 7" id="KW-0472">Membrane</keyword>
<proteinExistence type="predicted"/>
<dbReference type="GO" id="GO:0004100">
    <property type="term" value="F:chitin synthase activity"/>
    <property type="evidence" value="ECO:0007669"/>
    <property type="project" value="UniProtKB-EC"/>
</dbReference>
<feature type="transmembrane region" description="Helical" evidence="7">
    <location>
        <begin position="685"/>
        <end position="703"/>
    </location>
</feature>
<dbReference type="GO" id="GO:0016020">
    <property type="term" value="C:membrane"/>
    <property type="evidence" value="ECO:0007669"/>
    <property type="project" value="UniProtKB-SubCell"/>
</dbReference>
<dbReference type="EMBL" id="MCOG01000164">
    <property type="protein sequence ID" value="ORY32335.1"/>
    <property type="molecule type" value="Genomic_DNA"/>
</dbReference>
<comment type="subcellular location">
    <subcellularLocation>
        <location evidence="1">Membrane</location>
        <topology evidence="1">Multi-pass membrane protein</topology>
    </subcellularLocation>
</comment>
<dbReference type="Proteomes" id="UP000193920">
    <property type="component" value="Unassembled WGS sequence"/>
</dbReference>
<evidence type="ECO:0000256" key="5">
    <source>
        <dbReference type="ARBA" id="ARBA00022989"/>
    </source>
</evidence>
<evidence type="ECO:0000256" key="4">
    <source>
        <dbReference type="ARBA" id="ARBA00022692"/>
    </source>
</evidence>
<dbReference type="PANTHER" id="PTHR22914:SF41">
    <property type="entry name" value="CHITIN SYNTHASE 7"/>
    <property type="match status" value="1"/>
</dbReference>
<feature type="transmembrane region" description="Helical" evidence="7">
    <location>
        <begin position="271"/>
        <end position="300"/>
    </location>
</feature>
<dbReference type="InterPro" id="IPR029044">
    <property type="entry name" value="Nucleotide-diphossugar_trans"/>
</dbReference>
<feature type="transmembrane region" description="Helical" evidence="7">
    <location>
        <begin position="659"/>
        <end position="679"/>
    </location>
</feature>
<keyword evidence="9" id="KW-1185">Reference proteome</keyword>
<evidence type="ECO:0000256" key="3">
    <source>
        <dbReference type="ARBA" id="ARBA00022676"/>
    </source>
</evidence>
<dbReference type="InterPro" id="IPR004835">
    <property type="entry name" value="Chitin_synth"/>
</dbReference>
<evidence type="ECO:0000256" key="1">
    <source>
        <dbReference type="ARBA" id="ARBA00004141"/>
    </source>
</evidence>
<dbReference type="GO" id="GO:0071944">
    <property type="term" value="C:cell periphery"/>
    <property type="evidence" value="ECO:0007669"/>
    <property type="project" value="TreeGrafter"/>
</dbReference>
<protein>
    <recommendedName>
        <fullName evidence="2">chitin synthase</fullName>
        <ecNumber evidence="2">2.4.1.16</ecNumber>
    </recommendedName>
</protein>
<dbReference type="SUPFAM" id="SSF53448">
    <property type="entry name" value="Nucleotide-diphospho-sugar transferases"/>
    <property type="match status" value="1"/>
</dbReference>
<dbReference type="CDD" id="cd04190">
    <property type="entry name" value="Chitin_synth_C"/>
    <property type="match status" value="1"/>
</dbReference>
<accession>A0A1Y2BE36</accession>
<dbReference type="STRING" id="1754190.A0A1Y2BE36"/>
<feature type="transmembrane region" description="Helical" evidence="7">
    <location>
        <begin position="63"/>
        <end position="87"/>
    </location>
</feature>
<dbReference type="Pfam" id="PF03142">
    <property type="entry name" value="Chitin_synth_2"/>
    <property type="match status" value="1"/>
</dbReference>
<evidence type="ECO:0000313" key="8">
    <source>
        <dbReference type="EMBL" id="ORY32335.1"/>
    </source>
</evidence>
<reference evidence="8 9" key="1">
    <citation type="submission" date="2016-08" db="EMBL/GenBank/DDBJ databases">
        <title>A Parts List for Fungal Cellulosomes Revealed by Comparative Genomics.</title>
        <authorList>
            <consortium name="DOE Joint Genome Institute"/>
            <person name="Haitjema C.H."/>
            <person name="Gilmore S.P."/>
            <person name="Henske J.K."/>
            <person name="Solomon K.V."/>
            <person name="De Groot R."/>
            <person name="Kuo A."/>
            <person name="Mondo S.J."/>
            <person name="Salamov A.A."/>
            <person name="Labutti K."/>
            <person name="Zhao Z."/>
            <person name="Chiniquy J."/>
            <person name="Barry K."/>
            <person name="Brewer H.M."/>
            <person name="Purvine S.O."/>
            <person name="Wright A.T."/>
            <person name="Boxma B."/>
            <person name="Van Alen T."/>
            <person name="Hackstein J.H."/>
            <person name="Baker S.E."/>
            <person name="Grigoriev I.V."/>
            <person name="O'Malley M.A."/>
        </authorList>
    </citation>
    <scope>NUCLEOTIDE SEQUENCE [LARGE SCALE GENOMIC DNA]</scope>
    <source>
        <strain evidence="8 9">G1</strain>
    </source>
</reference>
<keyword evidence="3" id="KW-0808">Transferase</keyword>